<evidence type="ECO:0000256" key="1">
    <source>
        <dbReference type="SAM" id="MobiDB-lite"/>
    </source>
</evidence>
<feature type="region of interest" description="Disordered" evidence="1">
    <location>
        <begin position="25"/>
        <end position="55"/>
    </location>
</feature>
<keyword evidence="3" id="KW-1185">Reference proteome</keyword>
<dbReference type="Proteomes" id="UP000178129">
    <property type="component" value="Unassembled WGS sequence"/>
</dbReference>
<proteinExistence type="predicted"/>
<dbReference type="EMBL" id="FJUW01000038">
    <property type="protein sequence ID" value="CZT06440.1"/>
    <property type="molecule type" value="Genomic_DNA"/>
</dbReference>
<reference evidence="3" key="1">
    <citation type="submission" date="2016-03" db="EMBL/GenBank/DDBJ databases">
        <authorList>
            <person name="Ploux O."/>
        </authorList>
    </citation>
    <scope>NUCLEOTIDE SEQUENCE [LARGE SCALE GENOMIC DNA]</scope>
    <source>
        <strain evidence="3">UK7</strain>
    </source>
</reference>
<accession>A0A1E1L7D7</accession>
<name>A0A1E1L7D7_9HELO</name>
<feature type="compositionally biased region" description="Basic residues" evidence="1">
    <location>
        <begin position="127"/>
        <end position="150"/>
    </location>
</feature>
<organism evidence="2 3">
    <name type="scientific">Rhynchosporium graminicola</name>
    <dbReference type="NCBI Taxonomy" id="2792576"/>
    <lineage>
        <taxon>Eukaryota</taxon>
        <taxon>Fungi</taxon>
        <taxon>Dikarya</taxon>
        <taxon>Ascomycota</taxon>
        <taxon>Pezizomycotina</taxon>
        <taxon>Leotiomycetes</taxon>
        <taxon>Helotiales</taxon>
        <taxon>Ploettnerulaceae</taxon>
        <taxon>Rhynchosporium</taxon>
    </lineage>
</organism>
<sequence>MQHPLLDPEKPHFMTLADARTRLYTKASPGHPNGKGLFGGLPSPPPRKRLPRSSPVLRPGLTPWLYDWVSDKNDLLPKDGFDFWGDDLPDDEFSLGPPVDRINYWEKPWIQARVLEHLQEVTNKGKQALKKKQKKRSIPLSRVGRKKAWKKQAEGKPKRKNGKFFKEEKVIIIGED</sequence>
<evidence type="ECO:0000313" key="2">
    <source>
        <dbReference type="EMBL" id="CZT06440.1"/>
    </source>
</evidence>
<dbReference type="STRING" id="914237.A0A1E1L7D7"/>
<dbReference type="InParanoid" id="A0A1E1L7D7"/>
<feature type="region of interest" description="Disordered" evidence="1">
    <location>
        <begin position="124"/>
        <end position="162"/>
    </location>
</feature>
<comment type="caution">
    <text evidence="2">The sequence shown here is derived from an EMBL/GenBank/DDBJ whole genome shotgun (WGS) entry which is preliminary data.</text>
</comment>
<dbReference type="AlphaFoldDB" id="A0A1E1L7D7"/>
<gene>
    <name evidence="2" type="ORF">RCO7_03392</name>
</gene>
<evidence type="ECO:0000313" key="3">
    <source>
        <dbReference type="Proteomes" id="UP000178129"/>
    </source>
</evidence>
<protein>
    <submittedName>
        <fullName evidence="2">Uncharacterized protein</fullName>
    </submittedName>
</protein>